<reference evidence="5" key="2">
    <citation type="journal article" date="2023" name="Plants (Basel)">
        <title>Annotation of the Turnera subulata (Passifloraceae) Draft Genome Reveals the S-Locus Evolved after the Divergence of Turneroideae from Passifloroideae in a Stepwise Manner.</title>
        <authorList>
            <person name="Henning P.M."/>
            <person name="Roalson E.H."/>
            <person name="Mir W."/>
            <person name="McCubbin A.G."/>
            <person name="Shore J.S."/>
        </authorList>
    </citation>
    <scope>NUCLEOTIDE SEQUENCE</scope>
    <source>
        <strain evidence="5">F60SS</strain>
    </source>
</reference>
<dbReference type="OrthoDB" id="1876592at2759"/>
<dbReference type="EMBL" id="JAKUCV010006149">
    <property type="protein sequence ID" value="KAJ4828535.1"/>
    <property type="molecule type" value="Genomic_DNA"/>
</dbReference>
<comment type="similarity">
    <text evidence="1">Belongs to the plant LTP family.</text>
</comment>
<dbReference type="InterPro" id="IPR000528">
    <property type="entry name" value="Plant_nsLTP"/>
</dbReference>
<evidence type="ECO:0000256" key="3">
    <source>
        <dbReference type="SAM" id="SignalP"/>
    </source>
</evidence>
<feature type="signal peptide" evidence="3">
    <location>
        <begin position="1"/>
        <end position="20"/>
    </location>
</feature>
<dbReference type="Pfam" id="PF14368">
    <property type="entry name" value="LTP_2"/>
    <property type="match status" value="1"/>
</dbReference>
<dbReference type="PRINTS" id="PR00382">
    <property type="entry name" value="LIPIDTRNSFER"/>
</dbReference>
<keyword evidence="6" id="KW-1185">Reference proteome</keyword>
<dbReference type="InterPro" id="IPR016140">
    <property type="entry name" value="Bifunc_inhib/LTP/seed_store"/>
</dbReference>
<feature type="chain" id="PRO_5040242430" description="Bifunctional inhibitor/plant lipid transfer protein/seed storage helical domain-containing protein" evidence="3">
    <location>
        <begin position="21"/>
        <end position="109"/>
    </location>
</feature>
<dbReference type="Gene3D" id="1.10.110.10">
    <property type="entry name" value="Plant lipid-transfer and hydrophobic proteins"/>
    <property type="match status" value="1"/>
</dbReference>
<proteinExistence type="inferred from homology"/>
<dbReference type="InterPro" id="IPR036312">
    <property type="entry name" value="Bifun_inhib/LTP/seed_sf"/>
</dbReference>
<dbReference type="PANTHER" id="PTHR33076">
    <property type="entry name" value="NON-SPECIFIC LIPID-TRANSFER PROTEIN 2-RELATED"/>
    <property type="match status" value="1"/>
</dbReference>
<evidence type="ECO:0000313" key="5">
    <source>
        <dbReference type="EMBL" id="KAJ4828535.1"/>
    </source>
</evidence>
<dbReference type="GO" id="GO:0008289">
    <property type="term" value="F:lipid binding"/>
    <property type="evidence" value="ECO:0007669"/>
    <property type="project" value="InterPro"/>
</dbReference>
<dbReference type="CDD" id="cd01960">
    <property type="entry name" value="nsLTP1"/>
    <property type="match status" value="1"/>
</dbReference>
<keyword evidence="3" id="KW-0732">Signal</keyword>
<sequence>MAGLLLAILLVMSANTVVQSTLCSDALAKLMNCLPFLLIKAPAPSFACCQAVKDINQEASTKEVRQELCKCFKGAASQFKVDPGRVGQLPQDCKVQVPVPIRPDVDCSK</sequence>
<organism evidence="5 6">
    <name type="scientific">Turnera subulata</name>
    <dbReference type="NCBI Taxonomy" id="218843"/>
    <lineage>
        <taxon>Eukaryota</taxon>
        <taxon>Viridiplantae</taxon>
        <taxon>Streptophyta</taxon>
        <taxon>Embryophyta</taxon>
        <taxon>Tracheophyta</taxon>
        <taxon>Spermatophyta</taxon>
        <taxon>Magnoliopsida</taxon>
        <taxon>eudicotyledons</taxon>
        <taxon>Gunneridae</taxon>
        <taxon>Pentapetalae</taxon>
        <taxon>rosids</taxon>
        <taxon>fabids</taxon>
        <taxon>Malpighiales</taxon>
        <taxon>Passifloraceae</taxon>
        <taxon>Turnera</taxon>
    </lineage>
</organism>
<dbReference type="Proteomes" id="UP001141552">
    <property type="component" value="Unassembled WGS sequence"/>
</dbReference>
<dbReference type="SMART" id="SM00499">
    <property type="entry name" value="AAI"/>
    <property type="match status" value="1"/>
</dbReference>
<dbReference type="GO" id="GO:0006869">
    <property type="term" value="P:lipid transport"/>
    <property type="evidence" value="ECO:0007669"/>
    <property type="project" value="InterPro"/>
</dbReference>
<feature type="domain" description="Bifunctional inhibitor/plant lipid transfer protein/seed storage helical" evidence="4">
    <location>
        <begin position="23"/>
        <end position="107"/>
    </location>
</feature>
<dbReference type="AlphaFoldDB" id="A0A9Q0FBN7"/>
<gene>
    <name evidence="5" type="ORF">Tsubulata_002874</name>
</gene>
<evidence type="ECO:0000259" key="4">
    <source>
        <dbReference type="SMART" id="SM00499"/>
    </source>
</evidence>
<keyword evidence="2" id="KW-1015">Disulfide bond</keyword>
<dbReference type="SUPFAM" id="SSF47699">
    <property type="entry name" value="Bifunctional inhibitor/lipid-transfer protein/seed storage 2S albumin"/>
    <property type="match status" value="1"/>
</dbReference>
<reference evidence="5" key="1">
    <citation type="submission" date="2022-02" db="EMBL/GenBank/DDBJ databases">
        <authorList>
            <person name="Henning P.M."/>
            <person name="McCubbin A.G."/>
            <person name="Shore J.S."/>
        </authorList>
    </citation>
    <scope>NUCLEOTIDE SEQUENCE</scope>
    <source>
        <strain evidence="5">F60SS</strain>
        <tissue evidence="5">Leaves</tissue>
    </source>
</reference>
<evidence type="ECO:0000256" key="1">
    <source>
        <dbReference type="ARBA" id="ARBA00009748"/>
    </source>
</evidence>
<evidence type="ECO:0000313" key="6">
    <source>
        <dbReference type="Proteomes" id="UP001141552"/>
    </source>
</evidence>
<accession>A0A9Q0FBN7</accession>
<protein>
    <recommendedName>
        <fullName evidence="4">Bifunctional inhibitor/plant lipid transfer protein/seed storage helical domain-containing protein</fullName>
    </recommendedName>
</protein>
<name>A0A9Q0FBN7_9ROSI</name>
<evidence type="ECO:0000256" key="2">
    <source>
        <dbReference type="ARBA" id="ARBA00023157"/>
    </source>
</evidence>
<comment type="caution">
    <text evidence="5">The sequence shown here is derived from an EMBL/GenBank/DDBJ whole genome shotgun (WGS) entry which is preliminary data.</text>
</comment>